<dbReference type="InterPro" id="IPR050538">
    <property type="entry name" value="MAP_kinase_kinase_kinase"/>
</dbReference>
<dbReference type="SUPFAM" id="SSF56112">
    <property type="entry name" value="Protein kinase-like (PK-like)"/>
    <property type="match status" value="1"/>
</dbReference>
<proteinExistence type="inferred from homology"/>
<evidence type="ECO:0000256" key="6">
    <source>
        <dbReference type="SAM" id="MobiDB-lite"/>
    </source>
</evidence>
<keyword evidence="9" id="KW-1185">Reference proteome</keyword>
<evidence type="ECO:0000256" key="2">
    <source>
        <dbReference type="ARBA" id="ARBA00022679"/>
    </source>
</evidence>
<keyword evidence="3" id="KW-0547">Nucleotide-binding</keyword>
<dbReference type="Proteomes" id="UP001497512">
    <property type="component" value="Chromosome 10"/>
</dbReference>
<dbReference type="InterPro" id="IPR000719">
    <property type="entry name" value="Prot_kinase_dom"/>
</dbReference>
<organism evidence="8 9">
    <name type="scientific">Sphagnum troendelagicum</name>
    <dbReference type="NCBI Taxonomy" id="128251"/>
    <lineage>
        <taxon>Eukaryota</taxon>
        <taxon>Viridiplantae</taxon>
        <taxon>Streptophyta</taxon>
        <taxon>Embryophyta</taxon>
        <taxon>Bryophyta</taxon>
        <taxon>Sphagnophytina</taxon>
        <taxon>Sphagnopsida</taxon>
        <taxon>Sphagnales</taxon>
        <taxon>Sphagnaceae</taxon>
        <taxon>Sphagnum</taxon>
    </lineage>
</organism>
<comment type="similarity">
    <text evidence="1">Belongs to the protein kinase superfamily. STE Ser/Thr protein kinase family. MAP kinase kinase kinase subfamily.</text>
</comment>
<evidence type="ECO:0000256" key="4">
    <source>
        <dbReference type="ARBA" id="ARBA00022777"/>
    </source>
</evidence>
<dbReference type="PROSITE" id="PS50011">
    <property type="entry name" value="PROTEIN_KINASE_DOM"/>
    <property type="match status" value="1"/>
</dbReference>
<keyword evidence="5" id="KW-0067">ATP-binding</keyword>
<keyword evidence="4" id="KW-0418">Kinase</keyword>
<dbReference type="PANTHER" id="PTHR48016">
    <property type="entry name" value="MAP KINASE KINASE KINASE SSK2-RELATED-RELATED"/>
    <property type="match status" value="1"/>
</dbReference>
<reference evidence="8" key="1">
    <citation type="submission" date="2024-02" db="EMBL/GenBank/DDBJ databases">
        <authorList>
            <consortium name="ELIXIR-Norway"/>
            <consortium name="Elixir Norway"/>
        </authorList>
    </citation>
    <scope>NUCLEOTIDE SEQUENCE</scope>
</reference>
<name>A0ABP0TE73_9BRYO</name>
<accession>A0ABP0TE73</accession>
<evidence type="ECO:0000313" key="9">
    <source>
        <dbReference type="Proteomes" id="UP001497512"/>
    </source>
</evidence>
<evidence type="ECO:0000259" key="7">
    <source>
        <dbReference type="PROSITE" id="PS50011"/>
    </source>
</evidence>
<feature type="domain" description="Protein kinase" evidence="7">
    <location>
        <begin position="1"/>
        <end position="149"/>
    </location>
</feature>
<evidence type="ECO:0000256" key="1">
    <source>
        <dbReference type="ARBA" id="ARBA00006529"/>
    </source>
</evidence>
<feature type="region of interest" description="Disordered" evidence="6">
    <location>
        <begin position="165"/>
        <end position="185"/>
    </location>
</feature>
<evidence type="ECO:0000256" key="5">
    <source>
        <dbReference type="ARBA" id="ARBA00022840"/>
    </source>
</evidence>
<keyword evidence="2" id="KW-0808">Transferase</keyword>
<evidence type="ECO:0000313" key="8">
    <source>
        <dbReference type="EMBL" id="CAK9193824.1"/>
    </source>
</evidence>
<protein>
    <recommendedName>
        <fullName evidence="7">Protein kinase domain-containing protein</fullName>
    </recommendedName>
</protein>
<dbReference type="Pfam" id="PF00069">
    <property type="entry name" value="Pkinase"/>
    <property type="match status" value="1"/>
</dbReference>
<dbReference type="InterPro" id="IPR011009">
    <property type="entry name" value="Kinase-like_dom_sf"/>
</dbReference>
<sequence>MLQHWPQGLQIGIVTSKGAIILVDNRGCIKPAHLGASKKVVKLGTISEAKCMKGTPYWMAPEVIRQTGHNWQADMSSVGCSVIEMATGKRPWSQQFQEVVELFHIGTTNSRPPIPDHLSHQGKDFLLKCLQREPTLMPSATELLKHPFVLTCEIQVGLDGSEDIQQQQAADGHLQQGSPYPVKNSDDINWASRRAGNSDIDDLNCSVRLDSEDLLLMEILQAWGPQNVSVVSGRGDGLCSSGRKMVTESKIHAFLDEKASELKRLQTPLQEELYETSMRSSNSCINYACRELHCTFEPCYCETTNAQPQQITGQSQWKVNWNQKQPRE</sequence>
<dbReference type="PANTHER" id="PTHR48016:SF56">
    <property type="entry name" value="MAPKK KINASE"/>
    <property type="match status" value="1"/>
</dbReference>
<feature type="compositionally biased region" description="Low complexity" evidence="6">
    <location>
        <begin position="165"/>
        <end position="177"/>
    </location>
</feature>
<dbReference type="Gene3D" id="1.10.510.10">
    <property type="entry name" value="Transferase(Phosphotransferase) domain 1"/>
    <property type="match status" value="1"/>
</dbReference>
<evidence type="ECO:0000256" key="3">
    <source>
        <dbReference type="ARBA" id="ARBA00022741"/>
    </source>
</evidence>
<dbReference type="SMART" id="SM00220">
    <property type="entry name" value="S_TKc"/>
    <property type="match status" value="1"/>
</dbReference>
<dbReference type="EMBL" id="OZ019902">
    <property type="protein sequence ID" value="CAK9193824.1"/>
    <property type="molecule type" value="Genomic_DNA"/>
</dbReference>
<gene>
    <name evidence="8" type="ORF">CSSPTR1EN2_LOCUS2219</name>
</gene>